<reference evidence="4" key="2">
    <citation type="submission" date="2020-09" db="EMBL/GenBank/DDBJ databases">
        <authorList>
            <person name="Sun Q."/>
            <person name="Ohkuma M."/>
        </authorList>
    </citation>
    <scope>NUCLEOTIDE SEQUENCE</scope>
    <source>
        <strain evidence="4">JCM 30078</strain>
    </source>
</reference>
<keyword evidence="2" id="KW-0560">Oxidoreductase</keyword>
<dbReference type="InterPro" id="IPR006076">
    <property type="entry name" value="FAD-dep_OxRdtase"/>
</dbReference>
<dbReference type="SUPFAM" id="SSF51905">
    <property type="entry name" value="FAD/NAD(P)-binding domain"/>
    <property type="match status" value="1"/>
</dbReference>
<sequence>MHVVVIGAGVIGLTSAWYLAREGVQVTLVDRHADVAQETSFANGGQLSYSYVAPLADPAVLPKLPQWLLKADSPLRFRPRLDPLQWRWCLAFLRACTSLKVRQTIGEMMSLSLRSRALMDTLLDEHPFPFDLRRTGKLVAYRNASALSAARPLVEMQRTLGADQHVLDQQQCLELEPALADISDQLAGGIYTPSEATGDCRAFCEGLLARLRARDNVHCRLGVDVLAMDASGTRVNGIRTDQGLLEADAYVIATGMDSVRLARPLGLHLPLYALRGYSLTATPADDMRSPALSVTDAARKIVFAPLGNRLRIAAMVDMGVGDASIDATRIALLKRQVAETFPRLDLTAAVPWAGLRPSTASSKPIIDRAGRFQNLWLNVGHGALGFTLACASAEHLTSRMLGQSPAVEGHPFALAGA</sequence>
<reference evidence="4" key="1">
    <citation type="journal article" date="2014" name="Int. J. Syst. Evol. Microbiol.">
        <title>Complete genome sequence of Corynebacterium casei LMG S-19264T (=DSM 44701T), isolated from a smear-ripened cheese.</title>
        <authorList>
            <consortium name="US DOE Joint Genome Institute (JGI-PGF)"/>
            <person name="Walter F."/>
            <person name="Albersmeier A."/>
            <person name="Kalinowski J."/>
            <person name="Ruckert C."/>
        </authorList>
    </citation>
    <scope>NUCLEOTIDE SEQUENCE</scope>
    <source>
        <strain evidence="4">JCM 30078</strain>
    </source>
</reference>
<evidence type="ECO:0000256" key="2">
    <source>
        <dbReference type="ARBA" id="ARBA00023002"/>
    </source>
</evidence>
<evidence type="ECO:0000313" key="4">
    <source>
        <dbReference type="EMBL" id="GGJ89510.1"/>
    </source>
</evidence>
<dbReference type="AlphaFoldDB" id="A0A917UVJ6"/>
<dbReference type="Gene3D" id="3.30.9.10">
    <property type="entry name" value="D-Amino Acid Oxidase, subunit A, domain 2"/>
    <property type="match status" value="1"/>
</dbReference>
<evidence type="ECO:0000256" key="1">
    <source>
        <dbReference type="ARBA" id="ARBA00009410"/>
    </source>
</evidence>
<dbReference type="PANTHER" id="PTHR13847:SF280">
    <property type="entry name" value="D-AMINO ACID DEHYDROGENASE"/>
    <property type="match status" value="1"/>
</dbReference>
<keyword evidence="5" id="KW-1185">Reference proteome</keyword>
<feature type="domain" description="FAD dependent oxidoreductase" evidence="3">
    <location>
        <begin position="2"/>
        <end position="398"/>
    </location>
</feature>
<dbReference type="PANTHER" id="PTHR13847">
    <property type="entry name" value="SARCOSINE DEHYDROGENASE-RELATED"/>
    <property type="match status" value="1"/>
</dbReference>
<evidence type="ECO:0000313" key="5">
    <source>
        <dbReference type="Proteomes" id="UP000635983"/>
    </source>
</evidence>
<dbReference type="GO" id="GO:0005886">
    <property type="term" value="C:plasma membrane"/>
    <property type="evidence" value="ECO:0007669"/>
    <property type="project" value="TreeGrafter"/>
</dbReference>
<accession>A0A917UVJ6</accession>
<dbReference type="GO" id="GO:0055130">
    <property type="term" value="P:D-alanine catabolic process"/>
    <property type="evidence" value="ECO:0007669"/>
    <property type="project" value="TreeGrafter"/>
</dbReference>
<dbReference type="Proteomes" id="UP000635983">
    <property type="component" value="Unassembled WGS sequence"/>
</dbReference>
<proteinExistence type="inferred from homology"/>
<dbReference type="InterPro" id="IPR036188">
    <property type="entry name" value="FAD/NAD-bd_sf"/>
</dbReference>
<dbReference type="GO" id="GO:0005737">
    <property type="term" value="C:cytoplasm"/>
    <property type="evidence" value="ECO:0007669"/>
    <property type="project" value="TreeGrafter"/>
</dbReference>
<dbReference type="Gene3D" id="3.50.50.60">
    <property type="entry name" value="FAD/NAD(P)-binding domain"/>
    <property type="match status" value="2"/>
</dbReference>
<protein>
    <submittedName>
        <fullName evidence="4">D-amino acid dehydrogenase small subunit</fullName>
    </submittedName>
</protein>
<dbReference type="NCBIfam" id="NF001933">
    <property type="entry name" value="PRK00711.1"/>
    <property type="match status" value="1"/>
</dbReference>
<organism evidence="4 5">
    <name type="scientific">Pseudomonas matsuisoli</name>
    <dbReference type="NCBI Taxonomy" id="1515666"/>
    <lineage>
        <taxon>Bacteria</taxon>
        <taxon>Pseudomonadati</taxon>
        <taxon>Pseudomonadota</taxon>
        <taxon>Gammaproteobacteria</taxon>
        <taxon>Pseudomonadales</taxon>
        <taxon>Pseudomonadaceae</taxon>
        <taxon>Pseudomonas</taxon>
    </lineage>
</organism>
<comment type="similarity">
    <text evidence="1">Belongs to the DadA oxidoreductase family.</text>
</comment>
<dbReference type="GO" id="GO:0008718">
    <property type="term" value="F:D-amino-acid dehydrogenase activity"/>
    <property type="evidence" value="ECO:0007669"/>
    <property type="project" value="TreeGrafter"/>
</dbReference>
<dbReference type="SUPFAM" id="SSF54373">
    <property type="entry name" value="FAD-linked reductases, C-terminal domain"/>
    <property type="match status" value="1"/>
</dbReference>
<name>A0A917UVJ6_9PSED</name>
<dbReference type="RefSeq" id="WP_188982438.1">
    <property type="nucleotide sequence ID" value="NZ_BMPO01000003.1"/>
</dbReference>
<comment type="caution">
    <text evidence="4">The sequence shown here is derived from an EMBL/GenBank/DDBJ whole genome shotgun (WGS) entry which is preliminary data.</text>
</comment>
<evidence type="ECO:0000259" key="3">
    <source>
        <dbReference type="Pfam" id="PF01266"/>
    </source>
</evidence>
<dbReference type="EMBL" id="BMPO01000003">
    <property type="protein sequence ID" value="GGJ89510.1"/>
    <property type="molecule type" value="Genomic_DNA"/>
</dbReference>
<dbReference type="Pfam" id="PF01266">
    <property type="entry name" value="DAO"/>
    <property type="match status" value="1"/>
</dbReference>
<gene>
    <name evidence="4" type="ORF">GCM10009304_13890</name>
</gene>